<evidence type="ECO:0000313" key="2">
    <source>
        <dbReference type="Proteomes" id="UP000887116"/>
    </source>
</evidence>
<name>A0A8X6IWN2_TRICU</name>
<comment type="caution">
    <text evidence="1">The sequence shown here is derived from an EMBL/GenBank/DDBJ whole genome shotgun (WGS) entry which is preliminary data.</text>
</comment>
<sequence>MGIDQNSDILHGFCDASTKAYAAVVYLKSKQEIHLVSAKTRVAPIKQLTTPRLELCGALLLAELISVIQKALRIKPAECF</sequence>
<gene>
    <name evidence="1" type="primary">AVEN_145910_1</name>
    <name evidence="1" type="ORF">TNCT_263951</name>
</gene>
<reference evidence="1" key="1">
    <citation type="submission" date="2020-07" db="EMBL/GenBank/DDBJ databases">
        <title>Multicomponent nature underlies the extraordinary mechanical properties of spider dragline silk.</title>
        <authorList>
            <person name="Kono N."/>
            <person name="Nakamura H."/>
            <person name="Mori M."/>
            <person name="Yoshida Y."/>
            <person name="Ohtoshi R."/>
            <person name="Malay A.D."/>
            <person name="Moran D.A.P."/>
            <person name="Tomita M."/>
            <person name="Numata K."/>
            <person name="Arakawa K."/>
        </authorList>
    </citation>
    <scope>NUCLEOTIDE SEQUENCE</scope>
</reference>
<accession>A0A8X6IWN2</accession>
<organism evidence="1 2">
    <name type="scientific">Trichonephila clavata</name>
    <name type="common">Joro spider</name>
    <name type="synonym">Nephila clavata</name>
    <dbReference type="NCBI Taxonomy" id="2740835"/>
    <lineage>
        <taxon>Eukaryota</taxon>
        <taxon>Metazoa</taxon>
        <taxon>Ecdysozoa</taxon>
        <taxon>Arthropoda</taxon>
        <taxon>Chelicerata</taxon>
        <taxon>Arachnida</taxon>
        <taxon>Araneae</taxon>
        <taxon>Araneomorphae</taxon>
        <taxon>Entelegynae</taxon>
        <taxon>Araneoidea</taxon>
        <taxon>Nephilidae</taxon>
        <taxon>Trichonephila</taxon>
    </lineage>
</organism>
<evidence type="ECO:0000313" key="1">
    <source>
        <dbReference type="EMBL" id="GFR12555.1"/>
    </source>
</evidence>
<dbReference type="EMBL" id="BMAO01016985">
    <property type="protein sequence ID" value="GFR12555.1"/>
    <property type="molecule type" value="Genomic_DNA"/>
</dbReference>
<dbReference type="OrthoDB" id="7554543at2759"/>
<dbReference type="InterPro" id="IPR008042">
    <property type="entry name" value="Retrotrans_Pao"/>
</dbReference>
<dbReference type="PANTHER" id="PTHR22955:SF77">
    <property type="entry name" value="ASPARTIC PUTATIVE DOMAIN-CONTAINING PROTEIN-RELATED"/>
    <property type="match status" value="1"/>
</dbReference>
<keyword evidence="2" id="KW-1185">Reference proteome</keyword>
<dbReference type="PANTHER" id="PTHR22955">
    <property type="entry name" value="RETROTRANSPOSON"/>
    <property type="match status" value="1"/>
</dbReference>
<proteinExistence type="predicted"/>
<protein>
    <submittedName>
        <fullName evidence="1">Uncharacterized protein</fullName>
    </submittedName>
</protein>
<dbReference type="Pfam" id="PF05380">
    <property type="entry name" value="Peptidase_A17"/>
    <property type="match status" value="1"/>
</dbReference>
<dbReference type="AlphaFoldDB" id="A0A8X6IWN2"/>
<dbReference type="Proteomes" id="UP000887116">
    <property type="component" value="Unassembled WGS sequence"/>
</dbReference>